<dbReference type="InterPro" id="IPR023614">
    <property type="entry name" value="Porin_dom_sf"/>
</dbReference>
<feature type="signal peptide" evidence="1">
    <location>
        <begin position="1"/>
        <end position="22"/>
    </location>
</feature>
<name>A0ABP8FGP1_9BACT</name>
<proteinExistence type="predicted"/>
<sequence>MSLARILLLLLLCLSSARLCRAQFLMDAIDTSSAGKGALYLHKGKDMLQLSGYFQPQFQWSQSKGAKGYAGGDFPERVNNRFMLRRGRLRIDYERYNRDDMPVVQLAFQFDGTERGVAIRDFFGRFFENRWSLFSLTTGMFARPFGYEVNLSSSDRESPERGRMSQILMKTERDLGAMITFEPRRAGQPLRFLEVDAGLFNGQGLAGPADFDSHKDFIGRIRVKPQRLGRAGWMLSGGVSLLYGGMEQFTPVIYRTVPGKPVFRKDSSVSNTGRIAPRHYYGADLQLKIPNRSGATLLRAEYIRGIQTGTALSSETPPVIPEDDAGRYSPLYIRRFDGAYFYLLQNLGSEKHQLGLKYDWYDPNIRVKGREVGAASGYTGEADMRFDTFGGGYIYYVNEHLKLTLWYDRVLNEPTSVSGLGKDLADDVFTCRLQYRF</sequence>
<comment type="caution">
    <text evidence="2">The sequence shown here is derived from an EMBL/GenBank/DDBJ whole genome shotgun (WGS) entry which is preliminary data.</text>
</comment>
<evidence type="ECO:0008006" key="4">
    <source>
        <dbReference type="Google" id="ProtNLM"/>
    </source>
</evidence>
<feature type="chain" id="PRO_5045395584" description="Porin" evidence="1">
    <location>
        <begin position="23"/>
        <end position="437"/>
    </location>
</feature>
<dbReference type="RefSeq" id="WP_344975245.1">
    <property type="nucleotide sequence ID" value="NZ_BAABFN010000001.1"/>
</dbReference>
<dbReference type="Proteomes" id="UP001501207">
    <property type="component" value="Unassembled WGS sequence"/>
</dbReference>
<evidence type="ECO:0000313" key="3">
    <source>
        <dbReference type="Proteomes" id="UP001501207"/>
    </source>
</evidence>
<keyword evidence="3" id="KW-1185">Reference proteome</keyword>
<gene>
    <name evidence="2" type="ORF">GCM10023143_06470</name>
</gene>
<organism evidence="2 3">
    <name type="scientific">Compostibacter hankyongensis</name>
    <dbReference type="NCBI Taxonomy" id="1007089"/>
    <lineage>
        <taxon>Bacteria</taxon>
        <taxon>Pseudomonadati</taxon>
        <taxon>Bacteroidota</taxon>
        <taxon>Chitinophagia</taxon>
        <taxon>Chitinophagales</taxon>
        <taxon>Chitinophagaceae</taxon>
        <taxon>Compostibacter</taxon>
    </lineage>
</organism>
<reference evidence="3" key="1">
    <citation type="journal article" date="2019" name="Int. J. Syst. Evol. Microbiol.">
        <title>The Global Catalogue of Microorganisms (GCM) 10K type strain sequencing project: providing services to taxonomists for standard genome sequencing and annotation.</title>
        <authorList>
            <consortium name="The Broad Institute Genomics Platform"/>
            <consortium name="The Broad Institute Genome Sequencing Center for Infectious Disease"/>
            <person name="Wu L."/>
            <person name="Ma J."/>
        </authorList>
    </citation>
    <scope>NUCLEOTIDE SEQUENCE [LARGE SCALE GENOMIC DNA]</scope>
    <source>
        <strain evidence="3">JCM 17664</strain>
    </source>
</reference>
<evidence type="ECO:0000313" key="2">
    <source>
        <dbReference type="EMBL" id="GAA4303266.1"/>
    </source>
</evidence>
<protein>
    <recommendedName>
        <fullName evidence="4">Porin</fullName>
    </recommendedName>
</protein>
<keyword evidence="1" id="KW-0732">Signal</keyword>
<dbReference type="EMBL" id="BAABFN010000001">
    <property type="protein sequence ID" value="GAA4303266.1"/>
    <property type="molecule type" value="Genomic_DNA"/>
</dbReference>
<evidence type="ECO:0000256" key="1">
    <source>
        <dbReference type="SAM" id="SignalP"/>
    </source>
</evidence>
<accession>A0ABP8FGP1</accession>
<dbReference type="Gene3D" id="2.40.160.10">
    <property type="entry name" value="Porin"/>
    <property type="match status" value="1"/>
</dbReference>